<dbReference type="PANTHER" id="PTHR10773:SF19">
    <property type="match status" value="1"/>
</dbReference>
<dbReference type="PANTHER" id="PTHR10773">
    <property type="entry name" value="DNA-DIRECTED RNA POLYMERASES I, II, AND III SUBUNIT RPABC2"/>
    <property type="match status" value="1"/>
</dbReference>
<feature type="binding site" evidence="1">
    <location>
        <position position="15"/>
    </location>
    <ligand>
        <name>Zn(2+)</name>
        <dbReference type="ChEBI" id="CHEBI:29105"/>
    </ligand>
</feature>
<feature type="binding site" evidence="1">
    <location>
        <position position="18"/>
    </location>
    <ligand>
        <name>Zn(2+)</name>
        <dbReference type="ChEBI" id="CHEBI:29105"/>
    </ligand>
</feature>
<dbReference type="EMBL" id="JADBJN010000003">
    <property type="protein sequence ID" value="KAG5671353.1"/>
    <property type="molecule type" value="Genomic_DNA"/>
</dbReference>
<feature type="domain" description="ZAD" evidence="2">
    <location>
        <begin position="13"/>
        <end position="92"/>
    </location>
</feature>
<dbReference type="OrthoDB" id="7765128at2759"/>
<evidence type="ECO:0000259" key="2">
    <source>
        <dbReference type="PROSITE" id="PS51915"/>
    </source>
</evidence>
<dbReference type="GO" id="GO:0005634">
    <property type="term" value="C:nucleus"/>
    <property type="evidence" value="ECO:0007669"/>
    <property type="project" value="InterPro"/>
</dbReference>
<keyword evidence="4" id="KW-1185">Reference proteome</keyword>
<keyword evidence="1" id="KW-0862">Zinc</keyword>
<reference evidence="3" key="1">
    <citation type="submission" date="2021-03" db="EMBL/GenBank/DDBJ databases">
        <title>Chromosome level genome of the anhydrobiotic midge Polypedilum vanderplanki.</title>
        <authorList>
            <person name="Yoshida Y."/>
            <person name="Kikawada T."/>
            <person name="Gusev O."/>
        </authorList>
    </citation>
    <scope>NUCLEOTIDE SEQUENCE</scope>
    <source>
        <strain evidence="3">NIAS01</strain>
        <tissue evidence="3">Whole body or cell culture</tissue>
    </source>
</reference>
<comment type="caution">
    <text evidence="3">The sequence shown here is derived from an EMBL/GenBank/DDBJ whole genome shotgun (WGS) entry which is preliminary data.</text>
</comment>
<organism evidence="3 4">
    <name type="scientific">Polypedilum vanderplanki</name>
    <name type="common">Sleeping chironomid midge</name>
    <dbReference type="NCBI Taxonomy" id="319348"/>
    <lineage>
        <taxon>Eukaryota</taxon>
        <taxon>Metazoa</taxon>
        <taxon>Ecdysozoa</taxon>
        <taxon>Arthropoda</taxon>
        <taxon>Hexapoda</taxon>
        <taxon>Insecta</taxon>
        <taxon>Pterygota</taxon>
        <taxon>Neoptera</taxon>
        <taxon>Endopterygota</taxon>
        <taxon>Diptera</taxon>
        <taxon>Nematocera</taxon>
        <taxon>Chironomoidea</taxon>
        <taxon>Chironomidae</taxon>
        <taxon>Chironominae</taxon>
        <taxon>Polypedilum</taxon>
        <taxon>Polypedilum</taxon>
    </lineage>
</organism>
<evidence type="ECO:0000313" key="4">
    <source>
        <dbReference type="Proteomes" id="UP001107558"/>
    </source>
</evidence>
<feature type="binding site" evidence="1">
    <location>
        <position position="65"/>
    </location>
    <ligand>
        <name>Zn(2+)</name>
        <dbReference type="ChEBI" id="CHEBI:29105"/>
    </ligand>
</feature>
<name>A0A9J6BNA4_POLVA</name>
<keyword evidence="1" id="KW-0863">Zinc-finger</keyword>
<protein>
    <recommendedName>
        <fullName evidence="2">ZAD domain-containing protein</fullName>
    </recommendedName>
</protein>
<accession>A0A9J6BNA4</accession>
<dbReference type="InterPro" id="IPR012934">
    <property type="entry name" value="Znf_AD"/>
</dbReference>
<feature type="binding site" evidence="1">
    <location>
        <position position="68"/>
    </location>
    <ligand>
        <name>Zn(2+)</name>
        <dbReference type="ChEBI" id="CHEBI:29105"/>
    </ligand>
</feature>
<dbReference type="GO" id="GO:0008270">
    <property type="term" value="F:zinc ion binding"/>
    <property type="evidence" value="ECO:0007669"/>
    <property type="project" value="UniProtKB-UniRule"/>
</dbReference>
<gene>
    <name evidence="3" type="ORF">PVAND_001554</name>
</gene>
<sequence length="333" mass="39245">MQSINVLERFDFHLCSVCTISSASLYFNIFQNVISFRNNLFSFSQIIQDTLGLKLDEKNQSHEICVHCKETLVKFFIFKKTNEETRKNFNRSAEIENTQKELILQEVQIGNSFEDENYCEEEISDNLSDIGGHQDELTTSIAPIDSHDNILELNESHLTQDYEIKTSPRTKVNSEKWKRNKRKLAKNSGKSYVSSKNKFVNAKEMKSNCGTCRLKCTKYLNEEQRLNNFKNFYALADIRQQRKFLFEHMKSFMPKKRSSSKSNRARNVQRNFYLELRNENGNIKMIHVCKRMFLNTLSISSQMIDTLQRKITIEQGKIEDLRGKYKRKKFNNK</sequence>
<keyword evidence="1" id="KW-0479">Metal-binding</keyword>
<dbReference type="PROSITE" id="PS51915">
    <property type="entry name" value="ZAD"/>
    <property type="match status" value="1"/>
</dbReference>
<dbReference type="AlphaFoldDB" id="A0A9J6BNA4"/>
<dbReference type="Proteomes" id="UP001107558">
    <property type="component" value="Chromosome 3"/>
</dbReference>
<evidence type="ECO:0000313" key="3">
    <source>
        <dbReference type="EMBL" id="KAG5671353.1"/>
    </source>
</evidence>
<evidence type="ECO:0000256" key="1">
    <source>
        <dbReference type="PROSITE-ProRule" id="PRU01263"/>
    </source>
</evidence>
<proteinExistence type="predicted"/>